<protein>
    <submittedName>
        <fullName evidence="2">Uncharacterized protein</fullName>
    </submittedName>
</protein>
<gene>
    <name evidence="2" type="ORF">SAMN05661003_101108</name>
</gene>
<evidence type="ECO:0000313" key="3">
    <source>
        <dbReference type="Proteomes" id="UP000243205"/>
    </source>
</evidence>
<feature type="chain" id="PRO_5017401084" evidence="1">
    <location>
        <begin position="30"/>
        <end position="167"/>
    </location>
</feature>
<organism evidence="2 3">
    <name type="scientific">Desulfuromonas thiophila</name>
    <dbReference type="NCBI Taxonomy" id="57664"/>
    <lineage>
        <taxon>Bacteria</taxon>
        <taxon>Pseudomonadati</taxon>
        <taxon>Thermodesulfobacteriota</taxon>
        <taxon>Desulfuromonadia</taxon>
        <taxon>Desulfuromonadales</taxon>
        <taxon>Desulfuromonadaceae</taxon>
        <taxon>Desulfuromonas</taxon>
    </lineage>
</organism>
<accession>A0A1G6X3V6</accession>
<evidence type="ECO:0000256" key="1">
    <source>
        <dbReference type="SAM" id="SignalP"/>
    </source>
</evidence>
<evidence type="ECO:0000313" key="2">
    <source>
        <dbReference type="EMBL" id="SDD71985.1"/>
    </source>
</evidence>
<dbReference type="EMBL" id="FNAQ01000001">
    <property type="protein sequence ID" value="SDD71985.1"/>
    <property type="molecule type" value="Genomic_DNA"/>
</dbReference>
<feature type="signal peptide" evidence="1">
    <location>
        <begin position="1"/>
        <end position="29"/>
    </location>
</feature>
<reference evidence="3" key="1">
    <citation type="submission" date="2016-10" db="EMBL/GenBank/DDBJ databases">
        <authorList>
            <person name="Varghese N."/>
            <person name="Submissions S."/>
        </authorList>
    </citation>
    <scope>NUCLEOTIDE SEQUENCE [LARGE SCALE GENOMIC DNA]</scope>
    <source>
        <strain evidence="3">DSM 8987</strain>
    </source>
</reference>
<dbReference type="STRING" id="57664.SAMN05661003_101108"/>
<keyword evidence="3" id="KW-1185">Reference proteome</keyword>
<dbReference type="AlphaFoldDB" id="A0A1G6X3V6"/>
<sequence>MKPMETKSGVRRCGAGVLALVLALGPAWAAQDVRPVLPAAPAETADRAVAAPVAADKGAVPPRPDASGRNPFAVVEEAMVPPDYDLAASLVRLSALVAVAEGCSALLLLLPDDAAATDGRGGRYQRVLSGDWLNLRMAGRDYIFRVTVTQSEVSLLAESGAKYGLTL</sequence>
<proteinExistence type="predicted"/>
<name>A0A1G6X3V6_9BACT</name>
<dbReference type="Proteomes" id="UP000243205">
    <property type="component" value="Unassembled WGS sequence"/>
</dbReference>
<keyword evidence="1" id="KW-0732">Signal</keyword>